<protein>
    <submittedName>
        <fullName evidence="1">Uncharacterized protein</fullName>
    </submittedName>
</protein>
<comment type="caution">
    <text evidence="1">The sequence shown here is derived from an EMBL/GenBank/DDBJ whole genome shotgun (WGS) entry which is preliminary data.</text>
</comment>
<dbReference type="EMBL" id="JABWDY010043681">
    <property type="protein sequence ID" value="KAF5175709.1"/>
    <property type="molecule type" value="Genomic_DNA"/>
</dbReference>
<name>A0A7J6UT34_THATH</name>
<evidence type="ECO:0000313" key="2">
    <source>
        <dbReference type="Proteomes" id="UP000554482"/>
    </source>
</evidence>
<sequence length="62" mass="6430">MVGGEAGKFVGKIGGFSHESEHDLAVMVSDFLENGSSGADSWYSSDSESGLSDLAYLADKIA</sequence>
<keyword evidence="2" id="KW-1185">Reference proteome</keyword>
<accession>A0A7J6UT34</accession>
<gene>
    <name evidence="1" type="ORF">FRX31_034704</name>
</gene>
<proteinExistence type="predicted"/>
<dbReference type="OrthoDB" id="10587889at2759"/>
<reference evidence="1 2" key="1">
    <citation type="submission" date="2020-06" db="EMBL/GenBank/DDBJ databases">
        <title>Transcriptomic and genomic resources for Thalictrum thalictroides and T. hernandezii: Facilitating candidate gene discovery in an emerging model plant lineage.</title>
        <authorList>
            <person name="Arias T."/>
            <person name="Riano-Pachon D.M."/>
            <person name="Di Stilio V.S."/>
        </authorList>
    </citation>
    <scope>NUCLEOTIDE SEQUENCE [LARGE SCALE GENOMIC DNA]</scope>
    <source>
        <strain evidence="2">cv. WT478/WT964</strain>
        <tissue evidence="1">Leaves</tissue>
    </source>
</reference>
<dbReference type="Proteomes" id="UP000554482">
    <property type="component" value="Unassembled WGS sequence"/>
</dbReference>
<evidence type="ECO:0000313" key="1">
    <source>
        <dbReference type="EMBL" id="KAF5175709.1"/>
    </source>
</evidence>
<organism evidence="1 2">
    <name type="scientific">Thalictrum thalictroides</name>
    <name type="common">Rue-anemone</name>
    <name type="synonym">Anemone thalictroides</name>
    <dbReference type="NCBI Taxonomy" id="46969"/>
    <lineage>
        <taxon>Eukaryota</taxon>
        <taxon>Viridiplantae</taxon>
        <taxon>Streptophyta</taxon>
        <taxon>Embryophyta</taxon>
        <taxon>Tracheophyta</taxon>
        <taxon>Spermatophyta</taxon>
        <taxon>Magnoliopsida</taxon>
        <taxon>Ranunculales</taxon>
        <taxon>Ranunculaceae</taxon>
        <taxon>Thalictroideae</taxon>
        <taxon>Thalictrum</taxon>
    </lineage>
</organism>
<feature type="non-terminal residue" evidence="1">
    <location>
        <position position="62"/>
    </location>
</feature>
<dbReference type="AlphaFoldDB" id="A0A7J6UT34"/>